<gene>
    <name evidence="1" type="ORF">GMARGA_LOCUS8204</name>
</gene>
<sequence>LEKIVQSWIAVYKPNENFEELRKQIKKQMILLLFKLFINSTNLKFLKIDTYKQINNLIVKVFAFEKNYLVKKLIISIINAQEKFKKFSLSGIDSWLEKIIKALQSQTNSLVSINLKCINISESSLISFAKFKNLENLVILNYSRLNIILYNDIEFKNLKRLYIKLSFNEYQYAKPEELTLEVLTQEVIVSIIKNCSNITHLNLKNYCPYYYDWIFKDFIQKLHITHLVIKFLYNTESDEESTYFLKNSKIKKMYKNMKKQKAIKIQNSKHLDIILNGLITPNNTNNKI</sequence>
<protein>
    <submittedName>
        <fullName evidence="1">21420_t:CDS:1</fullName>
    </submittedName>
</protein>
<reference evidence="1 2" key="1">
    <citation type="submission" date="2021-06" db="EMBL/GenBank/DDBJ databases">
        <authorList>
            <person name="Kallberg Y."/>
            <person name="Tangrot J."/>
            <person name="Rosling A."/>
        </authorList>
    </citation>
    <scope>NUCLEOTIDE SEQUENCE [LARGE SCALE GENOMIC DNA]</scope>
    <source>
        <strain evidence="1 2">120-4 pot B 10/14</strain>
    </source>
</reference>
<keyword evidence="2" id="KW-1185">Reference proteome</keyword>
<dbReference type="EMBL" id="CAJVQB010004157">
    <property type="protein sequence ID" value="CAG8628419.1"/>
    <property type="molecule type" value="Genomic_DNA"/>
</dbReference>
<dbReference type="SUPFAM" id="SSF52047">
    <property type="entry name" value="RNI-like"/>
    <property type="match status" value="1"/>
</dbReference>
<proteinExistence type="predicted"/>
<dbReference type="Gene3D" id="3.80.10.10">
    <property type="entry name" value="Ribonuclease Inhibitor"/>
    <property type="match status" value="1"/>
</dbReference>
<feature type="non-terminal residue" evidence="1">
    <location>
        <position position="1"/>
    </location>
</feature>
<comment type="caution">
    <text evidence="1">The sequence shown here is derived from an EMBL/GenBank/DDBJ whole genome shotgun (WGS) entry which is preliminary data.</text>
</comment>
<organism evidence="1 2">
    <name type="scientific">Gigaspora margarita</name>
    <dbReference type="NCBI Taxonomy" id="4874"/>
    <lineage>
        <taxon>Eukaryota</taxon>
        <taxon>Fungi</taxon>
        <taxon>Fungi incertae sedis</taxon>
        <taxon>Mucoromycota</taxon>
        <taxon>Glomeromycotina</taxon>
        <taxon>Glomeromycetes</taxon>
        <taxon>Diversisporales</taxon>
        <taxon>Gigasporaceae</taxon>
        <taxon>Gigaspora</taxon>
    </lineage>
</organism>
<dbReference type="InterPro" id="IPR032675">
    <property type="entry name" value="LRR_dom_sf"/>
</dbReference>
<dbReference type="Proteomes" id="UP000789901">
    <property type="component" value="Unassembled WGS sequence"/>
</dbReference>
<evidence type="ECO:0000313" key="2">
    <source>
        <dbReference type="Proteomes" id="UP000789901"/>
    </source>
</evidence>
<name>A0ABN7ULT0_GIGMA</name>
<accession>A0ABN7ULT0</accession>
<evidence type="ECO:0000313" key="1">
    <source>
        <dbReference type="EMBL" id="CAG8628419.1"/>
    </source>
</evidence>